<evidence type="ECO:0000256" key="1">
    <source>
        <dbReference type="SAM" id="MobiDB-lite"/>
    </source>
</evidence>
<reference evidence="3 4" key="1">
    <citation type="submission" date="2015-06" db="EMBL/GenBank/DDBJ databases">
        <title>Survival trade-offs in plant roots during colonization by closely related pathogenic and mutualistic fungi.</title>
        <authorList>
            <person name="Hacquard S."/>
            <person name="Kracher B."/>
            <person name="Hiruma K."/>
            <person name="Weinman A."/>
            <person name="Muench P."/>
            <person name="Garrido Oter R."/>
            <person name="Ver Loren van Themaat E."/>
            <person name="Dallerey J.-F."/>
            <person name="Damm U."/>
            <person name="Henrissat B."/>
            <person name="Lespinet O."/>
            <person name="Thon M."/>
            <person name="Kemen E."/>
            <person name="McHardy A.C."/>
            <person name="Schulze-Lefert P."/>
            <person name="O'Connell R.J."/>
        </authorList>
    </citation>
    <scope>NUCLEOTIDE SEQUENCE [LARGE SCALE GENOMIC DNA]</scope>
    <source>
        <strain evidence="3 4">MAFF 238704</strain>
    </source>
</reference>
<name>A0A162PPT4_COLIC</name>
<dbReference type="PANTHER" id="PTHR24148:SF73">
    <property type="entry name" value="HET DOMAIN PROTEIN (AFU_ORTHOLOGUE AFUA_8G01020)"/>
    <property type="match status" value="1"/>
</dbReference>
<evidence type="ECO:0000259" key="2">
    <source>
        <dbReference type="Pfam" id="PF06985"/>
    </source>
</evidence>
<evidence type="ECO:0000313" key="3">
    <source>
        <dbReference type="EMBL" id="KZL87424.1"/>
    </source>
</evidence>
<dbReference type="OrthoDB" id="2157530at2759"/>
<dbReference type="InterPro" id="IPR052895">
    <property type="entry name" value="HetReg/Transcr_Mod"/>
</dbReference>
<dbReference type="Pfam" id="PF06985">
    <property type="entry name" value="HET"/>
    <property type="match status" value="1"/>
</dbReference>
<dbReference type="EMBL" id="LFIW01000229">
    <property type="protein sequence ID" value="KZL87424.1"/>
    <property type="molecule type" value="Genomic_DNA"/>
</dbReference>
<dbReference type="PANTHER" id="PTHR24148">
    <property type="entry name" value="ANKYRIN REPEAT DOMAIN-CONTAINING PROTEIN 39 HOMOLOG-RELATED"/>
    <property type="match status" value="1"/>
</dbReference>
<comment type="caution">
    <text evidence="3">The sequence shown here is derived from an EMBL/GenBank/DDBJ whole genome shotgun (WGS) entry which is preliminary data.</text>
</comment>
<sequence length="715" mass="81593">MASYPYQPLNLPHQTRILTVNPGKFADDLSCSISNLSIDSPEEPYEALSYCWSKGVDRDPGIDPEEEIPWAVYGRDESGNTVSESGKSKWKDLVDHPYQGEHYIRMGGKMPDAPLICDGVEMIVGGELFRALRRIRKEDKAVRIWVDAICINQQDVEERNEHVKIMGRVYAGASHTRVWLGESTQMDFHAIRTMFAISEVFEDLFVKRKVLDHNSTMQEVQWHFYNTGDTQRLDWGLLADMLDRAWFKRTWIVQEIANSRDISVYLGSIKFPWSVMAQIILSLSEFKLQTIISECKAFKAIGYMEHLRKERVDGSAASSSEPFLTMLEELRDFKATIPSDKIYGILGLTQYNDDLVVDYAQTPEKVFTDFAVTYLKSGSLDILAHCVDSSKQTTLILPSWVPDWSRPGWTEPFRIRGLKASAAGNTKPSIFINEGTGVLRISGKVVDVVAEVETERQIPTPNQRGLLSDVTDGTEDLQLPEMAKYGGSIFRSEEEDNTRGDDDDDVTTETKRPINDAEYRLKKTMEIIGEHAEKWYRSLVDVAFPDKKATPQLWENLWRTLMCNRTRDNECPSDECATGMDIYYKSILEPKKGLARILEERADHQIESHGLSPQEGVTHYIKEKTITETFVGAHTKWTYNRRFFRTESGRFGWAVEGTKPGDIVVILYGCDYPFVLRYNEQKMTTIIGDCYIHGLMDGEGLETNHGFEEAEFRIV</sequence>
<organism evidence="3 4">
    <name type="scientific">Colletotrichum incanum</name>
    <name type="common">Soybean anthracnose fungus</name>
    <dbReference type="NCBI Taxonomy" id="1573173"/>
    <lineage>
        <taxon>Eukaryota</taxon>
        <taxon>Fungi</taxon>
        <taxon>Dikarya</taxon>
        <taxon>Ascomycota</taxon>
        <taxon>Pezizomycotina</taxon>
        <taxon>Sordariomycetes</taxon>
        <taxon>Hypocreomycetidae</taxon>
        <taxon>Glomerellales</taxon>
        <taxon>Glomerellaceae</taxon>
        <taxon>Colletotrichum</taxon>
        <taxon>Colletotrichum spaethianum species complex</taxon>
    </lineage>
</organism>
<feature type="compositionally biased region" description="Acidic residues" evidence="1">
    <location>
        <begin position="493"/>
        <end position="507"/>
    </location>
</feature>
<proteinExistence type="predicted"/>
<dbReference type="InterPro" id="IPR010730">
    <property type="entry name" value="HET"/>
</dbReference>
<feature type="region of interest" description="Disordered" evidence="1">
    <location>
        <begin position="489"/>
        <end position="509"/>
    </location>
</feature>
<gene>
    <name evidence="3" type="ORF">CI238_03938</name>
</gene>
<evidence type="ECO:0000313" key="4">
    <source>
        <dbReference type="Proteomes" id="UP000076584"/>
    </source>
</evidence>
<dbReference type="AlphaFoldDB" id="A0A162PPT4"/>
<accession>A0A162PPT4</accession>
<keyword evidence="4" id="KW-1185">Reference proteome</keyword>
<feature type="domain" description="Heterokaryon incompatibility" evidence="2">
    <location>
        <begin position="121"/>
        <end position="255"/>
    </location>
</feature>
<protein>
    <submittedName>
        <fullName evidence="3">Ankyrin and het domain-containing protein</fullName>
    </submittedName>
</protein>
<dbReference type="Pfam" id="PF26639">
    <property type="entry name" value="Het-6_barrel"/>
    <property type="match status" value="1"/>
</dbReference>
<dbReference type="Proteomes" id="UP000076584">
    <property type="component" value="Unassembled WGS sequence"/>
</dbReference>